<protein>
    <submittedName>
        <fullName evidence="7">Twin transmembrane helix small protein</fullName>
    </submittedName>
</protein>
<comment type="caution">
    <text evidence="7">The sequence shown here is derived from an EMBL/GenBank/DDBJ whole genome shotgun (WGS) entry which is preliminary data.</text>
</comment>
<dbReference type="PANTHER" id="PTHR12297:SF18">
    <property type="entry name" value="HIG1 DOMAIN FAMILY MEMBER 2A"/>
    <property type="match status" value="1"/>
</dbReference>
<gene>
    <name evidence="7" type="ORF">M0H32_19945</name>
</gene>
<feature type="domain" description="HIG1" evidence="6">
    <location>
        <begin position="1"/>
        <end position="65"/>
    </location>
</feature>
<proteinExistence type="predicted"/>
<dbReference type="PANTHER" id="PTHR12297">
    <property type="entry name" value="HYPOXIA-INDUCBILE GENE 1 HIG1 -RELATED"/>
    <property type="match status" value="1"/>
</dbReference>
<dbReference type="EMBL" id="JALNMJ010000015">
    <property type="protein sequence ID" value="MCK7614450.1"/>
    <property type="molecule type" value="Genomic_DNA"/>
</dbReference>
<comment type="subcellular location">
    <subcellularLocation>
        <location evidence="1">Membrane</location>
    </subcellularLocation>
</comment>
<dbReference type="RefSeq" id="WP_248157013.1">
    <property type="nucleotide sequence ID" value="NZ_JALNMJ010000015.1"/>
</dbReference>
<dbReference type="Pfam" id="PF04588">
    <property type="entry name" value="HIG_1_N"/>
    <property type="match status" value="1"/>
</dbReference>
<evidence type="ECO:0000259" key="6">
    <source>
        <dbReference type="PROSITE" id="PS51503"/>
    </source>
</evidence>
<sequence length="65" mass="7192">MADVINTLIPVGMAAVAIVLLLGIWNMFRNGPANRSQMLMRWRVGLQFLVIVLVMGGLYFFGTGH</sequence>
<dbReference type="PROSITE" id="PS51503">
    <property type="entry name" value="HIG1"/>
    <property type="match status" value="1"/>
</dbReference>
<evidence type="ECO:0000313" key="8">
    <source>
        <dbReference type="Proteomes" id="UP001431221"/>
    </source>
</evidence>
<evidence type="ECO:0000256" key="4">
    <source>
        <dbReference type="ARBA" id="ARBA00023136"/>
    </source>
</evidence>
<dbReference type="InterPro" id="IPR007667">
    <property type="entry name" value="Hypoxia_induced_domain"/>
</dbReference>
<evidence type="ECO:0000256" key="1">
    <source>
        <dbReference type="ARBA" id="ARBA00004370"/>
    </source>
</evidence>
<keyword evidence="2 5" id="KW-0812">Transmembrane</keyword>
<feature type="transmembrane region" description="Helical" evidence="5">
    <location>
        <begin position="6"/>
        <end position="28"/>
    </location>
</feature>
<organism evidence="7 8">
    <name type="scientific">Roseibium sediminicola</name>
    <dbReference type="NCBI Taxonomy" id="2933272"/>
    <lineage>
        <taxon>Bacteria</taxon>
        <taxon>Pseudomonadati</taxon>
        <taxon>Pseudomonadota</taxon>
        <taxon>Alphaproteobacteria</taxon>
        <taxon>Hyphomicrobiales</taxon>
        <taxon>Stappiaceae</taxon>
        <taxon>Roseibium</taxon>
    </lineage>
</organism>
<dbReference type="NCBIfam" id="NF033233">
    <property type="entry name" value="twin_helix"/>
    <property type="match status" value="1"/>
</dbReference>
<dbReference type="Proteomes" id="UP001431221">
    <property type="component" value="Unassembled WGS sequence"/>
</dbReference>
<keyword evidence="8" id="KW-1185">Reference proteome</keyword>
<evidence type="ECO:0000313" key="7">
    <source>
        <dbReference type="EMBL" id="MCK7614450.1"/>
    </source>
</evidence>
<dbReference type="InterPro" id="IPR050355">
    <property type="entry name" value="RCF1"/>
</dbReference>
<keyword evidence="3 5" id="KW-1133">Transmembrane helix</keyword>
<dbReference type="Gene3D" id="6.10.140.1320">
    <property type="match status" value="1"/>
</dbReference>
<feature type="transmembrane region" description="Helical" evidence="5">
    <location>
        <begin position="40"/>
        <end position="61"/>
    </location>
</feature>
<keyword evidence="4 5" id="KW-0472">Membrane</keyword>
<reference evidence="7" key="1">
    <citation type="submission" date="2022-04" db="EMBL/GenBank/DDBJ databases">
        <title>Roseibium sp. CAU 1639 isolated from mud.</title>
        <authorList>
            <person name="Kim W."/>
        </authorList>
    </citation>
    <scope>NUCLEOTIDE SEQUENCE</scope>
    <source>
        <strain evidence="7">CAU 1639</strain>
    </source>
</reference>
<evidence type="ECO:0000256" key="5">
    <source>
        <dbReference type="SAM" id="Phobius"/>
    </source>
</evidence>
<name>A0ABT0GYE0_9HYPH</name>
<evidence type="ECO:0000256" key="3">
    <source>
        <dbReference type="ARBA" id="ARBA00022989"/>
    </source>
</evidence>
<evidence type="ECO:0000256" key="2">
    <source>
        <dbReference type="ARBA" id="ARBA00022692"/>
    </source>
</evidence>
<accession>A0ABT0GYE0</accession>